<dbReference type="AlphaFoldDB" id="A0AAU1TZF3"/>
<gene>
    <name evidence="1" type="ORF">OHU69_01225</name>
</gene>
<organism evidence="1">
    <name type="scientific">Streptomyces sp. NBC_00119</name>
    <dbReference type="NCBI Taxonomy" id="2975659"/>
    <lineage>
        <taxon>Bacteria</taxon>
        <taxon>Bacillati</taxon>
        <taxon>Actinomycetota</taxon>
        <taxon>Actinomycetes</taxon>
        <taxon>Kitasatosporales</taxon>
        <taxon>Streptomycetaceae</taxon>
        <taxon>Streptomyces</taxon>
    </lineage>
</organism>
<name>A0AAU1TZF3_9ACTN</name>
<proteinExistence type="predicted"/>
<evidence type="ECO:0000313" key="1">
    <source>
        <dbReference type="EMBL" id="WTS09870.1"/>
    </source>
</evidence>
<protein>
    <submittedName>
        <fullName evidence="1">Uncharacterized protein</fullName>
    </submittedName>
</protein>
<reference evidence="1" key="1">
    <citation type="submission" date="2022-10" db="EMBL/GenBank/DDBJ databases">
        <title>The complete genomes of actinobacterial strains from the NBC collection.</title>
        <authorList>
            <person name="Joergensen T.S."/>
            <person name="Alvarez Arevalo M."/>
            <person name="Sterndorff E.B."/>
            <person name="Faurdal D."/>
            <person name="Vuksanovic O."/>
            <person name="Mourched A.-S."/>
            <person name="Charusanti P."/>
            <person name="Shaw S."/>
            <person name="Blin K."/>
            <person name="Weber T."/>
        </authorList>
    </citation>
    <scope>NUCLEOTIDE SEQUENCE</scope>
    <source>
        <strain evidence="1">NBC_00119</strain>
    </source>
</reference>
<accession>A0AAU1TZF3</accession>
<dbReference type="EMBL" id="CP108195">
    <property type="protein sequence ID" value="WTS09870.1"/>
    <property type="molecule type" value="Genomic_DNA"/>
</dbReference>
<sequence length="267" mass="29076">MADSHDWVELWRRVAEVDAQGSRRLIGDVCGGLDLVTDWGDRTIPTKSLRSRLPGPSRQSPPLRALAWSGRCTPRSRPLSSALYAQIDAAGSALENLAGYLHVMDARHDVVLPEFNDSETPNLNNAEMSMGCAGEEARAATCDAETAVRILAETPYLGRQPKDAHETIIAVADLLGEQATLITEHHVHDEAELRENYGDGFGCGCVVRITDSTGSAWEFQRGDSSWNLWRRADVDGSGILGNWIELDAGDARAHPGHVVSLIEQEIA</sequence>